<evidence type="ECO:0008006" key="3">
    <source>
        <dbReference type="Google" id="ProtNLM"/>
    </source>
</evidence>
<gene>
    <name evidence="2" type="ORF">MM415A00983_0020</name>
    <name evidence="1" type="ORF">MM415B01478_0021</name>
</gene>
<dbReference type="AlphaFoldDB" id="A0A6M3IL45"/>
<dbReference type="EMBL" id="MT142355">
    <property type="protein sequence ID" value="QJA78837.1"/>
    <property type="molecule type" value="Genomic_DNA"/>
</dbReference>
<organism evidence="1">
    <name type="scientific">viral metagenome</name>
    <dbReference type="NCBI Taxonomy" id="1070528"/>
    <lineage>
        <taxon>unclassified sequences</taxon>
        <taxon>metagenomes</taxon>
        <taxon>organismal metagenomes</taxon>
    </lineage>
</organism>
<reference evidence="1" key="1">
    <citation type="submission" date="2020-03" db="EMBL/GenBank/DDBJ databases">
        <title>The deep terrestrial virosphere.</title>
        <authorList>
            <person name="Holmfeldt K."/>
            <person name="Nilsson E."/>
            <person name="Simone D."/>
            <person name="Lopez-Fernandez M."/>
            <person name="Wu X."/>
            <person name="de Brujin I."/>
            <person name="Lundin D."/>
            <person name="Andersson A."/>
            <person name="Bertilsson S."/>
            <person name="Dopson M."/>
        </authorList>
    </citation>
    <scope>NUCLEOTIDE SEQUENCE</scope>
    <source>
        <strain evidence="2">MM415A00983</strain>
        <strain evidence="1">MM415B01478</strain>
    </source>
</reference>
<accession>A0A6M3IL45</accession>
<dbReference type="EMBL" id="MT141314">
    <property type="protein sequence ID" value="QJA58236.1"/>
    <property type="molecule type" value="Genomic_DNA"/>
</dbReference>
<evidence type="ECO:0000313" key="1">
    <source>
        <dbReference type="EMBL" id="QJA58236.1"/>
    </source>
</evidence>
<sequence length="138" mass="14225">MARPVKGKWIVKQLPKTASVTFTNGDLVQMTSGYVATATAQSTENHGIILTAVTSGDSDFASATKVPVAVPAEPSAEFECTVTGTLATTSIGEGYDLSTAGLVNVAGTTYKVALCTGYISTAKGRFILSGNAAYTHKQ</sequence>
<name>A0A6M3IL45_9ZZZZ</name>
<protein>
    <recommendedName>
        <fullName evidence="3">Head decoration protein</fullName>
    </recommendedName>
</protein>
<proteinExistence type="predicted"/>
<evidence type="ECO:0000313" key="2">
    <source>
        <dbReference type="EMBL" id="QJA78837.1"/>
    </source>
</evidence>